<sequence length="41" mass="4689">MNIIVHVETPVTDIHLAIAFYEKIFGVTFGEIIEIYGIFSF</sequence>
<comment type="caution">
    <text evidence="2">The sequence shown here is derived from an EMBL/GenBank/DDBJ whole genome shotgun (WGS) entry which is preliminary data.</text>
</comment>
<dbReference type="Pfam" id="PF00903">
    <property type="entry name" value="Glyoxalase"/>
    <property type="match status" value="1"/>
</dbReference>
<evidence type="ECO:0000313" key="2">
    <source>
        <dbReference type="EMBL" id="OYR20309.1"/>
    </source>
</evidence>
<reference evidence="2 3" key="1">
    <citation type="submission" date="2017-07" db="EMBL/GenBank/DDBJ databases">
        <title>Phylogenetic study on the rhizospheric bacterium Ochrobactrum sp. A44.</title>
        <authorList>
            <person name="Krzyzanowska D.M."/>
            <person name="Ossowicki A."/>
            <person name="Rajewska M."/>
            <person name="Maciag T."/>
            <person name="Kaczynski Z."/>
            <person name="Czerwicka M."/>
            <person name="Jafra S."/>
        </authorList>
    </citation>
    <scope>NUCLEOTIDE SEQUENCE [LARGE SCALE GENOMIC DNA]</scope>
    <source>
        <strain evidence="2 3">DSM 7216</strain>
    </source>
</reference>
<evidence type="ECO:0000313" key="3">
    <source>
        <dbReference type="Proteomes" id="UP000215590"/>
    </source>
</evidence>
<dbReference type="InterPro" id="IPR029068">
    <property type="entry name" value="Glyas_Bleomycin-R_OHBP_Dase"/>
</dbReference>
<dbReference type="Proteomes" id="UP000215590">
    <property type="component" value="Unassembled WGS sequence"/>
</dbReference>
<feature type="domain" description="Glyoxalase/fosfomycin resistance/dioxygenase" evidence="1">
    <location>
        <begin position="4"/>
        <end position="34"/>
    </location>
</feature>
<evidence type="ECO:0000259" key="1">
    <source>
        <dbReference type="Pfam" id="PF00903"/>
    </source>
</evidence>
<dbReference type="AlphaFoldDB" id="A0A256FZR4"/>
<organism evidence="2 3">
    <name type="scientific">Brucella thiophenivorans</name>
    <dbReference type="NCBI Taxonomy" id="571255"/>
    <lineage>
        <taxon>Bacteria</taxon>
        <taxon>Pseudomonadati</taxon>
        <taxon>Pseudomonadota</taxon>
        <taxon>Alphaproteobacteria</taxon>
        <taxon>Hyphomicrobiales</taxon>
        <taxon>Brucellaceae</taxon>
        <taxon>Brucella/Ochrobactrum group</taxon>
        <taxon>Brucella</taxon>
    </lineage>
</organism>
<dbReference type="SUPFAM" id="SSF54593">
    <property type="entry name" value="Glyoxalase/Bleomycin resistance protein/Dihydroxybiphenyl dioxygenase"/>
    <property type="match status" value="1"/>
</dbReference>
<dbReference type="RefSeq" id="WP_268876326.1">
    <property type="nucleotide sequence ID" value="NZ_JBHEEK010000013.1"/>
</dbReference>
<protein>
    <recommendedName>
        <fullName evidence="1">Glyoxalase/fosfomycin resistance/dioxygenase domain-containing protein</fullName>
    </recommendedName>
</protein>
<proteinExistence type="predicted"/>
<keyword evidence="3" id="KW-1185">Reference proteome</keyword>
<accession>A0A256FZR4</accession>
<gene>
    <name evidence="2" type="ORF">CEV31_1735</name>
</gene>
<dbReference type="EMBL" id="NNRJ01000015">
    <property type="protein sequence ID" value="OYR20309.1"/>
    <property type="molecule type" value="Genomic_DNA"/>
</dbReference>
<name>A0A256FZR4_9HYPH</name>
<dbReference type="InterPro" id="IPR004360">
    <property type="entry name" value="Glyas_Fos-R_dOase_dom"/>
</dbReference>